<dbReference type="GO" id="GO:0015628">
    <property type="term" value="P:protein secretion by the type II secretion system"/>
    <property type="evidence" value="ECO:0007669"/>
    <property type="project" value="TreeGrafter"/>
</dbReference>
<dbReference type="GO" id="GO:0005886">
    <property type="term" value="C:plasma membrane"/>
    <property type="evidence" value="ECO:0007669"/>
    <property type="project" value="UniProtKB-SubCell"/>
</dbReference>
<dbReference type="KEGG" id="daw:HS1_002257"/>
<dbReference type="PRINTS" id="PR00812">
    <property type="entry name" value="BCTERIALGSPF"/>
</dbReference>
<dbReference type="InterPro" id="IPR018076">
    <property type="entry name" value="T2SS_GspF_dom"/>
</dbReference>
<feature type="transmembrane region" description="Helical" evidence="8">
    <location>
        <begin position="169"/>
        <end position="190"/>
    </location>
</feature>
<dbReference type="OrthoDB" id="9805682at2"/>
<dbReference type="EMBL" id="CP013015">
    <property type="protein sequence ID" value="AMM42043.1"/>
    <property type="molecule type" value="Genomic_DNA"/>
</dbReference>
<comment type="similarity">
    <text evidence="2">Belongs to the GSP F family.</text>
</comment>
<gene>
    <name evidence="10" type="primary">pilC</name>
    <name evidence="10" type="ORF">HS1_002257</name>
</gene>
<keyword evidence="11" id="KW-1185">Reference proteome</keyword>
<evidence type="ECO:0000256" key="5">
    <source>
        <dbReference type="ARBA" id="ARBA00022692"/>
    </source>
</evidence>
<keyword evidence="4" id="KW-0997">Cell inner membrane</keyword>
<dbReference type="InterPro" id="IPR003004">
    <property type="entry name" value="GspF/PilC"/>
</dbReference>
<evidence type="ECO:0000256" key="2">
    <source>
        <dbReference type="ARBA" id="ARBA00005745"/>
    </source>
</evidence>
<dbReference type="InterPro" id="IPR042094">
    <property type="entry name" value="T2SS_GspF_sf"/>
</dbReference>
<dbReference type="Pfam" id="PF00482">
    <property type="entry name" value="T2SSF"/>
    <property type="match status" value="2"/>
</dbReference>
<evidence type="ECO:0000256" key="3">
    <source>
        <dbReference type="ARBA" id="ARBA00022475"/>
    </source>
</evidence>
<evidence type="ECO:0000256" key="7">
    <source>
        <dbReference type="ARBA" id="ARBA00023136"/>
    </source>
</evidence>
<evidence type="ECO:0000259" key="9">
    <source>
        <dbReference type="Pfam" id="PF00482"/>
    </source>
</evidence>
<keyword evidence="5 8" id="KW-0812">Transmembrane</keyword>
<comment type="subcellular location">
    <subcellularLocation>
        <location evidence="1">Cell inner membrane</location>
        <topology evidence="1">Multi-pass membrane protein</topology>
    </subcellularLocation>
</comment>
<sequence>MPVFVWEGKRSDGKVVRGELEASNIGIVKLRLKREDIVPTKIRPKTKGFSDYLVFLQGRVKEKEIVLFIRQFGTMLNAGVPVVRALDVLAAQQSNKLFKKILQDIKTDVEGGSTLADAFSKYPRHFDELFVNMIAAGETGGVIDQALDRLGNYREKALALKRKVKGAMVYPLITLAVALTVLIVILIYVIPAFESIFSAFGAALPAPTQFVINLSNWFRKYMGYIFLVIIGLGIALKLFKRTEKGNFMFDQLLLKIPLIGVLLQKTAIARFSRTLSTMLQSGVPILQSLDIVAKTSGNKVIEKKLLEVKLEVSRGQSLAAPMAQAKIFPPLVVQMTAVGEETGELENMLSKIADFYEAEVDAAVEALTSMLEPMMIVFLGGLIGGLVVALYLPIFKLGAVVGG</sequence>
<dbReference type="FunFam" id="1.20.81.30:FF:000001">
    <property type="entry name" value="Type II secretion system protein F"/>
    <property type="match status" value="2"/>
</dbReference>
<evidence type="ECO:0000256" key="1">
    <source>
        <dbReference type="ARBA" id="ARBA00004429"/>
    </source>
</evidence>
<feature type="transmembrane region" description="Helical" evidence="8">
    <location>
        <begin position="375"/>
        <end position="394"/>
    </location>
</feature>
<dbReference type="RefSeq" id="WP_066065537.1">
    <property type="nucleotide sequence ID" value="NZ_CP013015.1"/>
</dbReference>
<evidence type="ECO:0000313" key="11">
    <source>
        <dbReference type="Proteomes" id="UP000070560"/>
    </source>
</evidence>
<evidence type="ECO:0000256" key="6">
    <source>
        <dbReference type="ARBA" id="ARBA00022989"/>
    </source>
</evidence>
<evidence type="ECO:0000313" key="10">
    <source>
        <dbReference type="EMBL" id="AMM42043.1"/>
    </source>
</evidence>
<evidence type="ECO:0000256" key="4">
    <source>
        <dbReference type="ARBA" id="ARBA00022519"/>
    </source>
</evidence>
<evidence type="ECO:0000256" key="8">
    <source>
        <dbReference type="SAM" id="Phobius"/>
    </source>
</evidence>
<name>A0A7U4QMG3_DESA2</name>
<dbReference type="PANTHER" id="PTHR30012">
    <property type="entry name" value="GENERAL SECRETION PATHWAY PROTEIN"/>
    <property type="match status" value="1"/>
</dbReference>
<keyword evidence="3" id="KW-1003">Cell membrane</keyword>
<accession>A0A7U4QMG3</accession>
<dbReference type="Gene3D" id="1.20.81.30">
    <property type="entry name" value="Type II secretion system (T2SS), domain F"/>
    <property type="match status" value="2"/>
</dbReference>
<feature type="transmembrane region" description="Helical" evidence="8">
    <location>
        <begin position="221"/>
        <end position="239"/>
    </location>
</feature>
<dbReference type="Proteomes" id="UP000070560">
    <property type="component" value="Chromosome"/>
</dbReference>
<feature type="domain" description="Type II secretion system protein GspF" evidence="9">
    <location>
        <begin position="68"/>
        <end position="191"/>
    </location>
</feature>
<keyword evidence="6 8" id="KW-1133">Transmembrane helix</keyword>
<reference evidence="10 11" key="1">
    <citation type="submission" date="2015-10" db="EMBL/GenBank/DDBJ databases">
        <title>Candidatus Desulfofervidus auxilii, a hydrogenotrophic sulfate-reducing bacterium involved in the thermophilic anaerobic oxidation of methane.</title>
        <authorList>
            <person name="Krukenberg V."/>
            <person name="Richter M."/>
            <person name="Wegener G."/>
        </authorList>
    </citation>
    <scope>NUCLEOTIDE SEQUENCE [LARGE SCALE GENOMIC DNA]</scope>
    <source>
        <strain evidence="10 11">HS1</strain>
    </source>
</reference>
<protein>
    <submittedName>
        <fullName evidence="10">Type IV pilus assembly protein PilC</fullName>
    </submittedName>
</protein>
<proteinExistence type="inferred from homology"/>
<organism evidence="10 11">
    <name type="scientific">Desulfofervidus auxilii</name>
    <dbReference type="NCBI Taxonomy" id="1621989"/>
    <lineage>
        <taxon>Bacteria</taxon>
        <taxon>Pseudomonadati</taxon>
        <taxon>Thermodesulfobacteriota</taxon>
        <taxon>Candidatus Desulfofervidia</taxon>
        <taxon>Candidatus Desulfofervidales</taxon>
        <taxon>Candidatus Desulfofervidaceae</taxon>
        <taxon>Candidatus Desulfofervidus</taxon>
    </lineage>
</organism>
<dbReference type="AlphaFoldDB" id="A0A7U4QMG3"/>
<dbReference type="PANTHER" id="PTHR30012:SF7">
    <property type="entry name" value="PROTEIN TRANSPORT PROTEIN HOFC HOMOLOG"/>
    <property type="match status" value="1"/>
</dbReference>
<keyword evidence="7 8" id="KW-0472">Membrane</keyword>
<feature type="domain" description="Type II secretion system protein GspF" evidence="9">
    <location>
        <begin position="271"/>
        <end position="393"/>
    </location>
</feature>